<evidence type="ECO:0000259" key="4">
    <source>
        <dbReference type="PROSITE" id="PS50893"/>
    </source>
</evidence>
<keyword evidence="6" id="KW-1185">Reference proteome</keyword>
<dbReference type="OrthoDB" id="9804819at2"/>
<dbReference type="PROSITE" id="PS50893">
    <property type="entry name" value="ABC_TRANSPORTER_2"/>
    <property type="match status" value="1"/>
</dbReference>
<dbReference type="InterPro" id="IPR003593">
    <property type="entry name" value="AAA+_ATPase"/>
</dbReference>
<dbReference type="STRING" id="99656.SAMN05421659_11749"/>
<dbReference type="InterPro" id="IPR027417">
    <property type="entry name" value="P-loop_NTPase"/>
</dbReference>
<dbReference type="InterPro" id="IPR003439">
    <property type="entry name" value="ABC_transporter-like_ATP-bd"/>
</dbReference>
<evidence type="ECO:0000256" key="2">
    <source>
        <dbReference type="ARBA" id="ARBA00022741"/>
    </source>
</evidence>
<sequence length="287" mass="32485">MKNSSLVKNSIVVDKISKHYDGFSLENVSFNLPKGCIMGFIGENGAGKSTTIKIILDLVKQETGTVNVLGDSAQNANVREDIGVVFDEGCFPDDITVDNLKTSFQYIYKNWDSNLFDDYLKRFALPHKKKMKDFSRGMKMKLAIAVALSHKAKLLVLDEATSGLDPIVREQILDVFMEFIQNEENSILLSSHIVSDLEKVCDYITFIHEGQIILSKEKDLLMEQFGLLKCSKKELENVPKDAIERVRENQFGVEALVKRNKMGRNFTIDKATLEDIMLFMIRGNKVC</sequence>
<gene>
    <name evidence="5" type="ORF">SAMN05421659_11749</name>
</gene>
<organism evidence="5 6">
    <name type="scientific">[Clostridium] fimetarium</name>
    <dbReference type="NCBI Taxonomy" id="99656"/>
    <lineage>
        <taxon>Bacteria</taxon>
        <taxon>Bacillati</taxon>
        <taxon>Bacillota</taxon>
        <taxon>Clostridia</taxon>
        <taxon>Lachnospirales</taxon>
        <taxon>Lachnospiraceae</taxon>
    </lineage>
</organism>
<accession>A0A1I0RK43</accession>
<dbReference type="InterPro" id="IPR051782">
    <property type="entry name" value="ABC_Transporter_VariousFunc"/>
</dbReference>
<evidence type="ECO:0000313" key="5">
    <source>
        <dbReference type="EMBL" id="SEW41427.1"/>
    </source>
</evidence>
<dbReference type="GO" id="GO:0005524">
    <property type="term" value="F:ATP binding"/>
    <property type="evidence" value="ECO:0007669"/>
    <property type="project" value="UniProtKB-KW"/>
</dbReference>
<proteinExistence type="predicted"/>
<dbReference type="PANTHER" id="PTHR42939">
    <property type="entry name" value="ABC TRANSPORTER ATP-BINDING PROTEIN ALBC-RELATED"/>
    <property type="match status" value="1"/>
</dbReference>
<dbReference type="PANTHER" id="PTHR42939:SF3">
    <property type="entry name" value="ABC TRANSPORTER ATP-BINDING COMPONENT"/>
    <property type="match status" value="1"/>
</dbReference>
<dbReference type="Proteomes" id="UP000199701">
    <property type="component" value="Unassembled WGS sequence"/>
</dbReference>
<name>A0A1I0RK43_9FIRM</name>
<protein>
    <submittedName>
        <fullName evidence="5">ABC-2 type transport system ATP-binding protein</fullName>
    </submittedName>
</protein>
<dbReference type="AlphaFoldDB" id="A0A1I0RK43"/>
<dbReference type="Pfam" id="PF00005">
    <property type="entry name" value="ABC_tran"/>
    <property type="match status" value="1"/>
</dbReference>
<evidence type="ECO:0000256" key="3">
    <source>
        <dbReference type="ARBA" id="ARBA00022840"/>
    </source>
</evidence>
<feature type="domain" description="ABC transporter" evidence="4">
    <location>
        <begin position="1"/>
        <end position="234"/>
    </location>
</feature>
<keyword evidence="3 5" id="KW-0067">ATP-binding</keyword>
<dbReference type="CDD" id="cd03230">
    <property type="entry name" value="ABC_DR_subfamily_A"/>
    <property type="match status" value="1"/>
</dbReference>
<dbReference type="GO" id="GO:0016887">
    <property type="term" value="F:ATP hydrolysis activity"/>
    <property type="evidence" value="ECO:0007669"/>
    <property type="project" value="InterPro"/>
</dbReference>
<keyword evidence="1" id="KW-0813">Transport</keyword>
<dbReference type="Gene3D" id="3.40.50.300">
    <property type="entry name" value="P-loop containing nucleotide triphosphate hydrolases"/>
    <property type="match status" value="1"/>
</dbReference>
<dbReference type="EMBL" id="FOJI01000017">
    <property type="protein sequence ID" value="SEW41427.1"/>
    <property type="molecule type" value="Genomic_DNA"/>
</dbReference>
<dbReference type="RefSeq" id="WP_092456709.1">
    <property type="nucleotide sequence ID" value="NZ_FOJI01000017.1"/>
</dbReference>
<dbReference type="SUPFAM" id="SSF52540">
    <property type="entry name" value="P-loop containing nucleoside triphosphate hydrolases"/>
    <property type="match status" value="1"/>
</dbReference>
<dbReference type="SMART" id="SM00382">
    <property type="entry name" value="AAA"/>
    <property type="match status" value="1"/>
</dbReference>
<reference evidence="5 6" key="1">
    <citation type="submission" date="2016-10" db="EMBL/GenBank/DDBJ databases">
        <authorList>
            <person name="de Groot N.N."/>
        </authorList>
    </citation>
    <scope>NUCLEOTIDE SEQUENCE [LARGE SCALE GENOMIC DNA]</scope>
    <source>
        <strain evidence="5 6">DSM 9179</strain>
    </source>
</reference>
<evidence type="ECO:0000313" key="6">
    <source>
        <dbReference type="Proteomes" id="UP000199701"/>
    </source>
</evidence>
<keyword evidence="2" id="KW-0547">Nucleotide-binding</keyword>
<evidence type="ECO:0000256" key="1">
    <source>
        <dbReference type="ARBA" id="ARBA00022448"/>
    </source>
</evidence>